<dbReference type="VEuPathDB" id="FungiDB:BD410DRAFT_725390"/>
<dbReference type="PROSITE" id="PS00109">
    <property type="entry name" value="PROTEIN_KINASE_TYR"/>
    <property type="match status" value="1"/>
</dbReference>
<dbReference type="PROSITE" id="PS50011">
    <property type="entry name" value="PROTEIN_KINASE_DOM"/>
    <property type="match status" value="1"/>
</dbReference>
<dbReference type="EMBL" id="ML170186">
    <property type="protein sequence ID" value="TDL20654.1"/>
    <property type="molecule type" value="Genomic_DNA"/>
</dbReference>
<dbReference type="STRING" id="50990.A0A4Y7PZ33"/>
<feature type="domain" description="Protein kinase" evidence="2">
    <location>
        <begin position="116"/>
        <end position="387"/>
    </location>
</feature>
<evidence type="ECO:0000256" key="1">
    <source>
        <dbReference type="SAM" id="MobiDB-lite"/>
    </source>
</evidence>
<gene>
    <name evidence="3" type="ORF">BD410DRAFT_725390</name>
</gene>
<feature type="region of interest" description="Disordered" evidence="1">
    <location>
        <begin position="407"/>
        <end position="432"/>
    </location>
</feature>
<sequence length="454" mass="51186">MKLISVKYIHLPSTAYTLSRVHVLKLEPWEKWSETLICALERDRADLSNVVHQMMIADRSAIVALPSIEIQNVMSLLQFLIDGKCSWHRVFERVIFYIVSKTGILPSRLFKCGARRVGRNPVIGGGFADVWRGELKGESVALKVLRIFQRGEADFDYIHKKFCAEAVLWQQLNHCNLLPFYGISEDEFDPLFAMISPWMKNGDLATFLKKNPDVLGVASGLQYLHGLKPQVIHGDLRAGNILIDDACQPRITDFGLSKVVDSQATSIIATSFSGKGTMRWQAPELLDATRFDGEICGVTTESDVYAFAFVCLEIFTGDVPFPKLRDGAVMLAVVVRSLRPPRPMDPMTQRELDDATWRLMEACWTTLPTDRPTMDEVVGYIGSDEPLEITPPPPAMPAWRSVHQWQPRKKKWMDRPSSPPGDSLDISGLPPQRQASWSTSYRAHLRSCIRISLM</sequence>
<name>A0A4Y7PZ33_9AGAM</name>
<dbReference type="AlphaFoldDB" id="A0A4Y7PZ33"/>
<dbReference type="InterPro" id="IPR000719">
    <property type="entry name" value="Prot_kinase_dom"/>
</dbReference>
<organism evidence="3 4">
    <name type="scientific">Rickenella mellea</name>
    <dbReference type="NCBI Taxonomy" id="50990"/>
    <lineage>
        <taxon>Eukaryota</taxon>
        <taxon>Fungi</taxon>
        <taxon>Dikarya</taxon>
        <taxon>Basidiomycota</taxon>
        <taxon>Agaricomycotina</taxon>
        <taxon>Agaricomycetes</taxon>
        <taxon>Hymenochaetales</taxon>
        <taxon>Rickenellaceae</taxon>
        <taxon>Rickenella</taxon>
    </lineage>
</organism>
<proteinExistence type="predicted"/>
<keyword evidence="3" id="KW-0418">Kinase</keyword>
<dbReference type="InterPro" id="IPR001245">
    <property type="entry name" value="Ser-Thr/Tyr_kinase_cat_dom"/>
</dbReference>
<keyword evidence="3" id="KW-0808">Transferase</keyword>
<dbReference type="InterPro" id="IPR051681">
    <property type="entry name" value="Ser/Thr_Kinases-Pseudokinases"/>
</dbReference>
<dbReference type="SUPFAM" id="SSF56112">
    <property type="entry name" value="Protein kinase-like (PK-like)"/>
    <property type="match status" value="1"/>
</dbReference>
<evidence type="ECO:0000313" key="3">
    <source>
        <dbReference type="EMBL" id="TDL20654.1"/>
    </source>
</evidence>
<dbReference type="Pfam" id="PF07714">
    <property type="entry name" value="PK_Tyr_Ser-Thr"/>
    <property type="match status" value="1"/>
</dbReference>
<dbReference type="GO" id="GO:0004674">
    <property type="term" value="F:protein serine/threonine kinase activity"/>
    <property type="evidence" value="ECO:0007669"/>
    <property type="project" value="TreeGrafter"/>
</dbReference>
<dbReference type="PANTHER" id="PTHR44329">
    <property type="entry name" value="SERINE/THREONINE-PROTEIN KINASE TNNI3K-RELATED"/>
    <property type="match status" value="1"/>
</dbReference>
<accession>A0A4Y7PZ33</accession>
<dbReference type="GO" id="GO:0005524">
    <property type="term" value="F:ATP binding"/>
    <property type="evidence" value="ECO:0007669"/>
    <property type="project" value="InterPro"/>
</dbReference>
<reference evidence="3 4" key="1">
    <citation type="submission" date="2018-06" db="EMBL/GenBank/DDBJ databases">
        <title>A transcriptomic atlas of mushroom development highlights an independent origin of complex multicellularity.</title>
        <authorList>
            <consortium name="DOE Joint Genome Institute"/>
            <person name="Krizsan K."/>
            <person name="Almasi E."/>
            <person name="Merenyi Z."/>
            <person name="Sahu N."/>
            <person name="Viragh M."/>
            <person name="Koszo T."/>
            <person name="Mondo S."/>
            <person name="Kiss B."/>
            <person name="Balint B."/>
            <person name="Kues U."/>
            <person name="Barry K."/>
            <person name="Hegedus J.C."/>
            <person name="Henrissat B."/>
            <person name="Johnson J."/>
            <person name="Lipzen A."/>
            <person name="Ohm R."/>
            <person name="Nagy I."/>
            <person name="Pangilinan J."/>
            <person name="Yan J."/>
            <person name="Xiong Y."/>
            <person name="Grigoriev I.V."/>
            <person name="Hibbett D.S."/>
            <person name="Nagy L.G."/>
        </authorList>
    </citation>
    <scope>NUCLEOTIDE SEQUENCE [LARGE SCALE GENOMIC DNA]</scope>
    <source>
        <strain evidence="3 4">SZMC22713</strain>
    </source>
</reference>
<dbReference type="InterPro" id="IPR011009">
    <property type="entry name" value="Kinase-like_dom_sf"/>
</dbReference>
<dbReference type="Proteomes" id="UP000294933">
    <property type="component" value="Unassembled WGS sequence"/>
</dbReference>
<protein>
    <submittedName>
        <fullName evidence="3">Kinase-like protein</fullName>
    </submittedName>
</protein>
<evidence type="ECO:0000259" key="2">
    <source>
        <dbReference type="PROSITE" id="PS50011"/>
    </source>
</evidence>
<dbReference type="InterPro" id="IPR008266">
    <property type="entry name" value="Tyr_kinase_AS"/>
</dbReference>
<dbReference type="OrthoDB" id="2357608at2759"/>
<evidence type="ECO:0000313" key="4">
    <source>
        <dbReference type="Proteomes" id="UP000294933"/>
    </source>
</evidence>
<dbReference type="Gene3D" id="1.10.510.10">
    <property type="entry name" value="Transferase(Phosphotransferase) domain 1"/>
    <property type="match status" value="1"/>
</dbReference>
<dbReference type="PANTHER" id="PTHR44329:SF214">
    <property type="entry name" value="PROTEIN KINASE DOMAIN-CONTAINING PROTEIN"/>
    <property type="match status" value="1"/>
</dbReference>
<keyword evidence="4" id="KW-1185">Reference proteome</keyword>